<dbReference type="Gene3D" id="3.30.565.10">
    <property type="entry name" value="Histidine kinase-like ATPase, C-terminal domain"/>
    <property type="match status" value="1"/>
</dbReference>
<dbReference type="InterPro" id="IPR001789">
    <property type="entry name" value="Sig_transdc_resp-reg_receiver"/>
</dbReference>
<dbReference type="InterPro" id="IPR036097">
    <property type="entry name" value="HisK_dim/P_sf"/>
</dbReference>
<dbReference type="InterPro" id="IPR004358">
    <property type="entry name" value="Sig_transdc_His_kin-like_C"/>
</dbReference>
<dbReference type="OrthoDB" id="9813394at2"/>
<dbReference type="InterPro" id="IPR003661">
    <property type="entry name" value="HisK_dim/P_dom"/>
</dbReference>
<dbReference type="EC" id="2.7.13.3" evidence="2"/>
<gene>
    <name evidence="7" type="ORF">DDZ13_01950</name>
</gene>
<dbReference type="SMART" id="SM00448">
    <property type="entry name" value="REC"/>
    <property type="match status" value="1"/>
</dbReference>
<dbReference type="InterPro" id="IPR011006">
    <property type="entry name" value="CheY-like_superfamily"/>
</dbReference>
<keyword evidence="8" id="KW-1185">Reference proteome</keyword>
<evidence type="ECO:0000313" key="8">
    <source>
        <dbReference type="Proteomes" id="UP000247099"/>
    </source>
</evidence>
<comment type="catalytic activity">
    <reaction evidence="1">
        <text>ATP + protein L-histidine = ADP + protein N-phospho-L-histidine.</text>
        <dbReference type="EC" id="2.7.13.3"/>
    </reaction>
</comment>
<dbReference type="PROSITE" id="PS50109">
    <property type="entry name" value="HIS_KIN"/>
    <property type="match status" value="1"/>
</dbReference>
<dbReference type="SUPFAM" id="SSF55874">
    <property type="entry name" value="ATPase domain of HSP90 chaperone/DNA topoisomerase II/histidine kinase"/>
    <property type="match status" value="1"/>
</dbReference>
<evidence type="ECO:0000313" key="7">
    <source>
        <dbReference type="EMBL" id="PXA05660.1"/>
    </source>
</evidence>
<dbReference type="Pfam" id="PF00072">
    <property type="entry name" value="Response_reg"/>
    <property type="match status" value="1"/>
</dbReference>
<evidence type="ECO:0000256" key="1">
    <source>
        <dbReference type="ARBA" id="ARBA00000085"/>
    </source>
</evidence>
<dbReference type="RefSeq" id="WP_110129738.1">
    <property type="nucleotide sequence ID" value="NZ_QHJQ01000001.1"/>
</dbReference>
<dbReference type="Pfam" id="PF02518">
    <property type="entry name" value="HATPase_c"/>
    <property type="match status" value="1"/>
</dbReference>
<dbReference type="PROSITE" id="PS50110">
    <property type="entry name" value="RESPONSE_REGULATORY"/>
    <property type="match status" value="1"/>
</dbReference>
<accession>A0A317ZJD6</accession>
<dbReference type="InterPro" id="IPR036890">
    <property type="entry name" value="HATPase_C_sf"/>
</dbReference>
<keyword evidence="3 4" id="KW-0597">Phosphoprotein</keyword>
<dbReference type="Gene3D" id="1.10.287.130">
    <property type="match status" value="1"/>
</dbReference>
<sequence length="387" mass="42866">MTSAANEPSPIEIEDSRILIVDDDEIIRKLLRRVLERSGFEIDEAASGEEALKQIEADAPDLILLDVVMDGIDGFQTCRKLKSMQGMAEVPIVFVTGRSDTGSIVEGLNAGGNDYITKPINRHEALARIRNHLKMRKLMHMQNEFIVGLKKANLAKNRVIGVASHDLRNPIASIRGLSEFLMESGPLNDDQREIATTIQSTSDTMLNLVEELLDLSVIESGEERTDFEPCNVFELVSSSIGIYQFTANKKSIEIDLQESGNVPDLLLLDKMQFRRLVDNLLSNAVKYSPLETKVLVKLEAEGEVLKIIVEDEGPGIPEHEMHKLFTDFGKTSVKPTGSETSTGLGLSICKKIAEVHRGTIRADNREDRSGMRFTVEFNIPALVVAPV</sequence>
<dbReference type="PRINTS" id="PR00344">
    <property type="entry name" value="BCTRLSENSOR"/>
</dbReference>
<reference evidence="7 8" key="1">
    <citation type="submission" date="2018-05" db="EMBL/GenBank/DDBJ databases">
        <title>Coraliomargarita sinensis sp. nov., isolated from a marine solar saltern.</title>
        <authorList>
            <person name="Zhou L.Y."/>
        </authorList>
    </citation>
    <scope>NUCLEOTIDE SEQUENCE [LARGE SCALE GENOMIC DNA]</scope>
    <source>
        <strain evidence="7 8">WN38</strain>
    </source>
</reference>
<dbReference type="Gene3D" id="3.40.50.2300">
    <property type="match status" value="1"/>
</dbReference>
<name>A0A317ZJD6_9BACT</name>
<organism evidence="7 8">
    <name type="scientific">Coraliomargarita sinensis</name>
    <dbReference type="NCBI Taxonomy" id="2174842"/>
    <lineage>
        <taxon>Bacteria</taxon>
        <taxon>Pseudomonadati</taxon>
        <taxon>Verrucomicrobiota</taxon>
        <taxon>Opitutia</taxon>
        <taxon>Puniceicoccales</taxon>
        <taxon>Coraliomargaritaceae</taxon>
        <taxon>Coraliomargarita</taxon>
    </lineage>
</organism>
<protein>
    <recommendedName>
        <fullName evidence="2">histidine kinase</fullName>
        <ecNumber evidence="2">2.7.13.3</ecNumber>
    </recommendedName>
</protein>
<dbReference type="AlphaFoldDB" id="A0A317ZJD6"/>
<dbReference type="InParanoid" id="A0A317ZJD6"/>
<feature type="modified residue" description="4-aspartylphosphate" evidence="4">
    <location>
        <position position="66"/>
    </location>
</feature>
<evidence type="ECO:0000259" key="6">
    <source>
        <dbReference type="PROSITE" id="PS50110"/>
    </source>
</evidence>
<dbReference type="EMBL" id="QHJQ01000001">
    <property type="protein sequence ID" value="PXA05660.1"/>
    <property type="molecule type" value="Genomic_DNA"/>
</dbReference>
<dbReference type="SMART" id="SM00388">
    <property type="entry name" value="HisKA"/>
    <property type="match status" value="1"/>
</dbReference>
<dbReference type="SUPFAM" id="SSF47384">
    <property type="entry name" value="Homodimeric domain of signal transducing histidine kinase"/>
    <property type="match status" value="1"/>
</dbReference>
<feature type="domain" description="Histidine kinase" evidence="5">
    <location>
        <begin position="162"/>
        <end position="381"/>
    </location>
</feature>
<dbReference type="Proteomes" id="UP000247099">
    <property type="component" value="Unassembled WGS sequence"/>
</dbReference>
<dbReference type="InterPro" id="IPR003594">
    <property type="entry name" value="HATPase_dom"/>
</dbReference>
<evidence type="ECO:0000259" key="5">
    <source>
        <dbReference type="PROSITE" id="PS50109"/>
    </source>
</evidence>
<proteinExistence type="predicted"/>
<dbReference type="InterPro" id="IPR005467">
    <property type="entry name" value="His_kinase_dom"/>
</dbReference>
<dbReference type="GO" id="GO:0000155">
    <property type="term" value="F:phosphorelay sensor kinase activity"/>
    <property type="evidence" value="ECO:0007669"/>
    <property type="project" value="InterPro"/>
</dbReference>
<comment type="caution">
    <text evidence="7">The sequence shown here is derived from an EMBL/GenBank/DDBJ whole genome shotgun (WGS) entry which is preliminary data.</text>
</comment>
<evidence type="ECO:0000256" key="4">
    <source>
        <dbReference type="PROSITE-ProRule" id="PRU00169"/>
    </source>
</evidence>
<feature type="domain" description="Response regulatory" evidence="6">
    <location>
        <begin position="17"/>
        <end position="133"/>
    </location>
</feature>
<evidence type="ECO:0000256" key="2">
    <source>
        <dbReference type="ARBA" id="ARBA00012438"/>
    </source>
</evidence>
<dbReference type="SMART" id="SM00387">
    <property type="entry name" value="HATPase_c"/>
    <property type="match status" value="1"/>
</dbReference>
<dbReference type="PANTHER" id="PTHR43547:SF2">
    <property type="entry name" value="HYBRID SIGNAL TRANSDUCTION HISTIDINE KINASE C"/>
    <property type="match status" value="1"/>
</dbReference>
<evidence type="ECO:0000256" key="3">
    <source>
        <dbReference type="ARBA" id="ARBA00022553"/>
    </source>
</evidence>
<dbReference type="SUPFAM" id="SSF52172">
    <property type="entry name" value="CheY-like"/>
    <property type="match status" value="1"/>
</dbReference>
<dbReference type="PANTHER" id="PTHR43547">
    <property type="entry name" value="TWO-COMPONENT HISTIDINE KINASE"/>
    <property type="match status" value="1"/>
</dbReference>
<dbReference type="CDD" id="cd00082">
    <property type="entry name" value="HisKA"/>
    <property type="match status" value="1"/>
</dbReference>
<dbReference type="Pfam" id="PF00512">
    <property type="entry name" value="HisKA"/>
    <property type="match status" value="1"/>
</dbReference>